<dbReference type="PANTHER" id="PTHR45436:SF16">
    <property type="entry name" value="HISTIDINE KINASE"/>
    <property type="match status" value="1"/>
</dbReference>
<feature type="transmembrane region" description="Helical" evidence="10">
    <location>
        <begin position="136"/>
        <end position="159"/>
    </location>
</feature>
<evidence type="ECO:0000313" key="14">
    <source>
        <dbReference type="Proteomes" id="UP000295357"/>
    </source>
</evidence>
<keyword evidence="5" id="KW-0808">Transferase</keyword>
<keyword evidence="9" id="KW-0902">Two-component regulatory system</keyword>
<evidence type="ECO:0000313" key="13">
    <source>
        <dbReference type="EMBL" id="TDP11192.1"/>
    </source>
</evidence>
<keyword evidence="7 13" id="KW-0418">Kinase</keyword>
<dbReference type="Proteomes" id="UP000295357">
    <property type="component" value="Unassembled WGS sequence"/>
</dbReference>
<dbReference type="InterPro" id="IPR036097">
    <property type="entry name" value="HisK_dim/P_sf"/>
</dbReference>
<dbReference type="SMART" id="SM00388">
    <property type="entry name" value="HisKA"/>
    <property type="match status" value="1"/>
</dbReference>
<reference evidence="13 14" key="1">
    <citation type="submission" date="2019-03" db="EMBL/GenBank/DDBJ databases">
        <title>Genomic Encyclopedia of Type Strains, Phase IV (KMG-IV): sequencing the most valuable type-strain genomes for metagenomic binning, comparative biology and taxonomic classification.</title>
        <authorList>
            <person name="Goeker M."/>
        </authorList>
    </citation>
    <scope>NUCLEOTIDE SEQUENCE [LARGE SCALE GENOMIC DNA]</scope>
    <source>
        <strain evidence="13 14">DSM 25082</strain>
    </source>
</reference>
<dbReference type="EMBL" id="SNXE01000003">
    <property type="protein sequence ID" value="TDP11192.1"/>
    <property type="molecule type" value="Genomic_DNA"/>
</dbReference>
<dbReference type="RefSeq" id="WP_133603106.1">
    <property type="nucleotide sequence ID" value="NZ_JAUFPJ010000010.1"/>
</dbReference>
<dbReference type="InterPro" id="IPR036890">
    <property type="entry name" value="HATPase_C_sf"/>
</dbReference>
<keyword evidence="4" id="KW-0597">Phosphoprotein</keyword>
<dbReference type="PROSITE" id="PS51257">
    <property type="entry name" value="PROKAR_LIPOPROTEIN"/>
    <property type="match status" value="1"/>
</dbReference>
<evidence type="ECO:0000256" key="4">
    <source>
        <dbReference type="ARBA" id="ARBA00022553"/>
    </source>
</evidence>
<evidence type="ECO:0000256" key="10">
    <source>
        <dbReference type="SAM" id="Phobius"/>
    </source>
</evidence>
<keyword evidence="10" id="KW-0472">Membrane</keyword>
<evidence type="ECO:0000256" key="7">
    <source>
        <dbReference type="ARBA" id="ARBA00022777"/>
    </source>
</evidence>
<comment type="caution">
    <text evidence="13">The sequence shown here is derived from an EMBL/GenBank/DDBJ whole genome shotgun (WGS) entry which is preliminary data.</text>
</comment>
<evidence type="ECO:0000259" key="11">
    <source>
        <dbReference type="PROSITE" id="PS50109"/>
    </source>
</evidence>
<dbReference type="InterPro" id="IPR003661">
    <property type="entry name" value="HisK_dim/P_dom"/>
</dbReference>
<keyword evidence="6 10" id="KW-0812">Transmembrane</keyword>
<dbReference type="EC" id="2.7.13.3" evidence="3"/>
<keyword evidence="14" id="KW-1185">Reference proteome</keyword>
<organism evidence="13 14">
    <name type="scientific">Roseateles asaccharophilus</name>
    <dbReference type="NCBI Taxonomy" id="582607"/>
    <lineage>
        <taxon>Bacteria</taxon>
        <taxon>Pseudomonadati</taxon>
        <taxon>Pseudomonadota</taxon>
        <taxon>Betaproteobacteria</taxon>
        <taxon>Burkholderiales</taxon>
        <taxon>Sphaerotilaceae</taxon>
        <taxon>Roseateles</taxon>
    </lineage>
</organism>
<dbReference type="SUPFAM" id="SSF47384">
    <property type="entry name" value="Homodimeric domain of signal transducing histidine kinase"/>
    <property type="match status" value="1"/>
</dbReference>
<dbReference type="PROSITE" id="PS50109">
    <property type="entry name" value="HIS_KIN"/>
    <property type="match status" value="1"/>
</dbReference>
<comment type="catalytic activity">
    <reaction evidence="1">
        <text>ATP + protein L-histidine = ADP + protein N-phospho-L-histidine.</text>
        <dbReference type="EC" id="2.7.13.3"/>
    </reaction>
</comment>
<dbReference type="PANTHER" id="PTHR45436">
    <property type="entry name" value="SENSOR HISTIDINE KINASE YKOH"/>
    <property type="match status" value="1"/>
</dbReference>
<dbReference type="InterPro" id="IPR003660">
    <property type="entry name" value="HAMP_dom"/>
</dbReference>
<dbReference type="CDD" id="cd00082">
    <property type="entry name" value="HisKA"/>
    <property type="match status" value="1"/>
</dbReference>
<evidence type="ECO:0000256" key="9">
    <source>
        <dbReference type="ARBA" id="ARBA00023012"/>
    </source>
</evidence>
<dbReference type="GO" id="GO:0000155">
    <property type="term" value="F:phosphorelay sensor kinase activity"/>
    <property type="evidence" value="ECO:0007669"/>
    <property type="project" value="InterPro"/>
</dbReference>
<dbReference type="InterPro" id="IPR050428">
    <property type="entry name" value="TCS_sensor_his_kinase"/>
</dbReference>
<evidence type="ECO:0000256" key="3">
    <source>
        <dbReference type="ARBA" id="ARBA00012438"/>
    </source>
</evidence>
<dbReference type="Gene3D" id="6.10.340.10">
    <property type="match status" value="1"/>
</dbReference>
<sequence length="436" mass="48155">MTRRYRARLQRRLMLAFTGYTLLVSTVFALFAMACVYVVEDHFFDTALQQEARRQQASRATGGDWLAPQQSFIRLYRPGEAWPEDLSEARQREPRAHELEGREGRHYHLKPLAPEGAWLVAEVSSELVVRPMRRELLLWLGLWSAGLTLLALALGWWLARRTSAPLRRLALTVAQSEPRRLPTDLAQHYGDDEVGLLAAHLAGLNQRTQDFIAREQAFTRDASHELRTPLAVLGLACEELQRQVLPGQRATLDSMAAAIWQLQQTVDLLMALAREEEAPALAVPELPLLPQVEQLVLAMAPLLDRPGIELEIEVAATLTRPWPPALTRLLLSNLLSNAISHGRGGRIRLTADAQQLRLGNASAPPPAALLEADAAGRQTGIRGEASSGLGLGLSIVRRLAERHGLQLRLSHAGGWTWVAPQASSSSLPSRDAFTLS</sequence>
<evidence type="ECO:0000256" key="8">
    <source>
        <dbReference type="ARBA" id="ARBA00022989"/>
    </source>
</evidence>
<dbReference type="Pfam" id="PF00512">
    <property type="entry name" value="HisKA"/>
    <property type="match status" value="1"/>
</dbReference>
<dbReference type="Gene3D" id="1.10.287.130">
    <property type="match status" value="1"/>
</dbReference>
<dbReference type="AlphaFoldDB" id="A0A4R6N7M1"/>
<protein>
    <recommendedName>
        <fullName evidence="3">histidine kinase</fullName>
        <ecNumber evidence="3">2.7.13.3</ecNumber>
    </recommendedName>
</protein>
<keyword evidence="8 10" id="KW-1133">Transmembrane helix</keyword>
<evidence type="ECO:0000256" key="5">
    <source>
        <dbReference type="ARBA" id="ARBA00022679"/>
    </source>
</evidence>
<evidence type="ECO:0000259" key="12">
    <source>
        <dbReference type="PROSITE" id="PS50885"/>
    </source>
</evidence>
<gene>
    <name evidence="13" type="ORF">DFR39_103115</name>
</gene>
<dbReference type="SUPFAM" id="SSF55874">
    <property type="entry name" value="ATPase domain of HSP90 chaperone/DNA topoisomerase II/histidine kinase"/>
    <property type="match status" value="1"/>
</dbReference>
<evidence type="ECO:0000256" key="1">
    <source>
        <dbReference type="ARBA" id="ARBA00000085"/>
    </source>
</evidence>
<feature type="transmembrane region" description="Helical" evidence="10">
    <location>
        <begin position="12"/>
        <end position="39"/>
    </location>
</feature>
<dbReference type="Pfam" id="PF02518">
    <property type="entry name" value="HATPase_c"/>
    <property type="match status" value="1"/>
</dbReference>
<comment type="subcellular location">
    <subcellularLocation>
        <location evidence="2">Membrane</location>
    </subcellularLocation>
</comment>
<dbReference type="Gene3D" id="3.30.565.10">
    <property type="entry name" value="Histidine kinase-like ATPase, C-terminal domain"/>
    <property type="match status" value="1"/>
</dbReference>
<evidence type="ECO:0000256" key="2">
    <source>
        <dbReference type="ARBA" id="ARBA00004370"/>
    </source>
</evidence>
<dbReference type="Pfam" id="PF00672">
    <property type="entry name" value="HAMP"/>
    <property type="match status" value="1"/>
</dbReference>
<dbReference type="PROSITE" id="PS50885">
    <property type="entry name" value="HAMP"/>
    <property type="match status" value="1"/>
</dbReference>
<name>A0A4R6N7M1_9BURK</name>
<evidence type="ECO:0000256" key="6">
    <source>
        <dbReference type="ARBA" id="ARBA00022692"/>
    </source>
</evidence>
<feature type="domain" description="HAMP" evidence="12">
    <location>
        <begin position="160"/>
        <end position="213"/>
    </location>
</feature>
<dbReference type="OrthoDB" id="8554694at2"/>
<feature type="domain" description="Histidine kinase" evidence="11">
    <location>
        <begin position="221"/>
        <end position="414"/>
    </location>
</feature>
<proteinExistence type="predicted"/>
<dbReference type="GO" id="GO:0005886">
    <property type="term" value="C:plasma membrane"/>
    <property type="evidence" value="ECO:0007669"/>
    <property type="project" value="TreeGrafter"/>
</dbReference>
<dbReference type="InterPro" id="IPR005467">
    <property type="entry name" value="His_kinase_dom"/>
</dbReference>
<accession>A0A4R6N7M1</accession>
<dbReference type="InterPro" id="IPR003594">
    <property type="entry name" value="HATPase_dom"/>
</dbReference>